<keyword evidence="6" id="KW-0560">Oxidoreductase</keyword>
<evidence type="ECO:0000256" key="3">
    <source>
        <dbReference type="ARBA" id="ARBA00012929"/>
    </source>
</evidence>
<evidence type="ECO:0000256" key="1">
    <source>
        <dbReference type="ARBA" id="ARBA00004781"/>
    </source>
</evidence>
<dbReference type="SUPFAM" id="SSF51735">
    <property type="entry name" value="NAD(P)-binding Rossmann-fold domains"/>
    <property type="match status" value="1"/>
</dbReference>
<name>A0A916UAC3_9SPHI</name>
<dbReference type="Proteomes" id="UP000651668">
    <property type="component" value="Unassembled WGS sequence"/>
</dbReference>
<comment type="caution">
    <text evidence="8">The sequence shown here is derived from an EMBL/GenBank/DDBJ whole genome shotgun (WGS) entry which is preliminary data.</text>
</comment>
<evidence type="ECO:0000256" key="6">
    <source>
        <dbReference type="RuleBase" id="RU364082"/>
    </source>
</evidence>
<comment type="pathway">
    <text evidence="1 6">Carbohydrate biosynthesis; dTDP-L-rhamnose biosynthesis.</text>
</comment>
<dbReference type="InterPro" id="IPR036291">
    <property type="entry name" value="NAD(P)-bd_dom_sf"/>
</dbReference>
<comment type="similarity">
    <text evidence="2 6">Belongs to the dTDP-4-dehydrorhamnose reductase family.</text>
</comment>
<dbReference type="CDD" id="cd05254">
    <property type="entry name" value="dTDP_HR_like_SDR_e"/>
    <property type="match status" value="1"/>
</dbReference>
<accession>A0A916UAC3</accession>
<evidence type="ECO:0000256" key="4">
    <source>
        <dbReference type="ARBA" id="ARBA00017099"/>
    </source>
</evidence>
<dbReference type="AlphaFoldDB" id="A0A916UAC3"/>
<organism evidence="8 9">
    <name type="scientific">Pedobacter quisquiliarum</name>
    <dbReference type="NCBI Taxonomy" id="1834438"/>
    <lineage>
        <taxon>Bacteria</taxon>
        <taxon>Pseudomonadati</taxon>
        <taxon>Bacteroidota</taxon>
        <taxon>Sphingobacteriia</taxon>
        <taxon>Sphingobacteriales</taxon>
        <taxon>Sphingobacteriaceae</taxon>
        <taxon>Pedobacter</taxon>
    </lineage>
</organism>
<evidence type="ECO:0000256" key="2">
    <source>
        <dbReference type="ARBA" id="ARBA00010944"/>
    </source>
</evidence>
<dbReference type="EMBL" id="BMIL01000005">
    <property type="protein sequence ID" value="GGC65000.1"/>
    <property type="molecule type" value="Genomic_DNA"/>
</dbReference>
<sequence>MSKILVFGASGQLGTCLRSVAARQGITEITFPVEGSANILNKEGLKALFDLEKPEFVINCAAYTAVDKAEDELKLATDINCEGAKNLAVLCKDYASTLIHISTDFVFEGNIPKLLQEEDIASPISVYGLTKLQGEQAIAAVTGQFYILRTSWLYSEFANNFVKTMLKLGADRDELKVIADQVGTPTYAIDLAEAIFKIIASGNTSYGIYHYSNEGVTSWYDFAKAIFELSNTSVKLLPISTSEYPTKAMRPAFSVMNKQKIKTTFNLDIPHWRDSLEKCIIALNINA</sequence>
<dbReference type="Gene3D" id="3.90.25.10">
    <property type="entry name" value="UDP-galactose 4-epimerase, domain 1"/>
    <property type="match status" value="1"/>
</dbReference>
<dbReference type="GO" id="GO:0019305">
    <property type="term" value="P:dTDP-rhamnose biosynthetic process"/>
    <property type="evidence" value="ECO:0007669"/>
    <property type="project" value="TreeGrafter"/>
</dbReference>
<dbReference type="NCBIfam" id="TIGR01214">
    <property type="entry name" value="rmlD"/>
    <property type="match status" value="1"/>
</dbReference>
<comment type="catalytic activity">
    <reaction evidence="5">
        <text>dTDP-beta-L-rhamnose + NADP(+) = dTDP-4-dehydro-beta-L-rhamnose + NADPH + H(+)</text>
        <dbReference type="Rhea" id="RHEA:21796"/>
        <dbReference type="ChEBI" id="CHEBI:15378"/>
        <dbReference type="ChEBI" id="CHEBI:57510"/>
        <dbReference type="ChEBI" id="CHEBI:57783"/>
        <dbReference type="ChEBI" id="CHEBI:58349"/>
        <dbReference type="ChEBI" id="CHEBI:62830"/>
        <dbReference type="EC" id="1.1.1.133"/>
    </reaction>
</comment>
<dbReference type="GO" id="GO:0008831">
    <property type="term" value="F:dTDP-4-dehydrorhamnose reductase activity"/>
    <property type="evidence" value="ECO:0007669"/>
    <property type="project" value="UniProtKB-EC"/>
</dbReference>
<dbReference type="InterPro" id="IPR029903">
    <property type="entry name" value="RmlD-like-bd"/>
</dbReference>
<gene>
    <name evidence="8" type="primary">rmlD</name>
    <name evidence="8" type="ORF">GCM10011387_18310</name>
</gene>
<comment type="function">
    <text evidence="6">Catalyzes the reduction of dTDP-6-deoxy-L-lyxo-4-hexulose to yield dTDP-L-rhamnose.</text>
</comment>
<dbReference type="RefSeq" id="WP_188626579.1">
    <property type="nucleotide sequence ID" value="NZ_BMIL01000005.1"/>
</dbReference>
<evidence type="ECO:0000259" key="7">
    <source>
        <dbReference type="Pfam" id="PF04321"/>
    </source>
</evidence>
<feature type="domain" description="RmlD-like substrate binding" evidence="7">
    <location>
        <begin position="3"/>
        <end position="282"/>
    </location>
</feature>
<dbReference type="EC" id="1.1.1.133" evidence="3 6"/>
<dbReference type="Gene3D" id="3.40.50.720">
    <property type="entry name" value="NAD(P)-binding Rossmann-like Domain"/>
    <property type="match status" value="1"/>
</dbReference>
<dbReference type="PANTHER" id="PTHR10491">
    <property type="entry name" value="DTDP-4-DEHYDRORHAMNOSE REDUCTASE"/>
    <property type="match status" value="1"/>
</dbReference>
<proteinExistence type="inferred from homology"/>
<dbReference type="GO" id="GO:0005829">
    <property type="term" value="C:cytosol"/>
    <property type="evidence" value="ECO:0007669"/>
    <property type="project" value="TreeGrafter"/>
</dbReference>
<evidence type="ECO:0000313" key="8">
    <source>
        <dbReference type="EMBL" id="GGC65000.1"/>
    </source>
</evidence>
<dbReference type="Pfam" id="PF04321">
    <property type="entry name" value="RmlD_sub_bind"/>
    <property type="match status" value="1"/>
</dbReference>
<keyword evidence="6" id="KW-0521">NADP</keyword>
<dbReference type="InterPro" id="IPR005913">
    <property type="entry name" value="dTDP_dehydrorham_reduct"/>
</dbReference>
<evidence type="ECO:0000256" key="5">
    <source>
        <dbReference type="ARBA" id="ARBA00048200"/>
    </source>
</evidence>
<protein>
    <recommendedName>
        <fullName evidence="4 6">dTDP-4-dehydrorhamnose reductase</fullName>
        <ecNumber evidence="3 6">1.1.1.133</ecNumber>
    </recommendedName>
</protein>
<keyword evidence="9" id="KW-1185">Reference proteome</keyword>
<reference evidence="8" key="2">
    <citation type="submission" date="2020-09" db="EMBL/GenBank/DDBJ databases">
        <authorList>
            <person name="Sun Q."/>
            <person name="Zhou Y."/>
        </authorList>
    </citation>
    <scope>NUCLEOTIDE SEQUENCE</scope>
    <source>
        <strain evidence="8">CGMCC 1.15343</strain>
    </source>
</reference>
<evidence type="ECO:0000313" key="9">
    <source>
        <dbReference type="Proteomes" id="UP000651668"/>
    </source>
</evidence>
<dbReference type="PANTHER" id="PTHR10491:SF4">
    <property type="entry name" value="METHIONINE ADENOSYLTRANSFERASE 2 SUBUNIT BETA"/>
    <property type="match status" value="1"/>
</dbReference>
<reference evidence="8" key="1">
    <citation type="journal article" date="2014" name="Int. J. Syst. Evol. Microbiol.">
        <title>Complete genome sequence of Corynebacterium casei LMG S-19264T (=DSM 44701T), isolated from a smear-ripened cheese.</title>
        <authorList>
            <consortium name="US DOE Joint Genome Institute (JGI-PGF)"/>
            <person name="Walter F."/>
            <person name="Albersmeier A."/>
            <person name="Kalinowski J."/>
            <person name="Ruckert C."/>
        </authorList>
    </citation>
    <scope>NUCLEOTIDE SEQUENCE</scope>
    <source>
        <strain evidence="8">CGMCC 1.15343</strain>
    </source>
</reference>